<protein>
    <recommendedName>
        <fullName evidence="4">LVIVD repeat-containing protein</fullName>
    </recommendedName>
</protein>
<name>A0A2P8C6W1_9BACT</name>
<evidence type="ECO:0008006" key="4">
    <source>
        <dbReference type="Google" id="ProtNLM"/>
    </source>
</evidence>
<dbReference type="Proteomes" id="UP000240621">
    <property type="component" value="Unassembled WGS sequence"/>
</dbReference>
<gene>
    <name evidence="2" type="ORF">CLV93_1137</name>
</gene>
<accession>A0A2P8C6W1</accession>
<comment type="caution">
    <text evidence="2">The sequence shown here is derived from an EMBL/GenBank/DDBJ whole genome shotgun (WGS) entry which is preliminary data.</text>
</comment>
<keyword evidence="1" id="KW-0732">Signal</keyword>
<dbReference type="EMBL" id="PYGC01000013">
    <property type="protein sequence ID" value="PSK80713.1"/>
    <property type="molecule type" value="Genomic_DNA"/>
</dbReference>
<evidence type="ECO:0000256" key="1">
    <source>
        <dbReference type="SAM" id="SignalP"/>
    </source>
</evidence>
<evidence type="ECO:0000313" key="2">
    <source>
        <dbReference type="EMBL" id="PSK80713.1"/>
    </source>
</evidence>
<reference evidence="2 3" key="1">
    <citation type="submission" date="2018-03" db="EMBL/GenBank/DDBJ databases">
        <title>Genomic Encyclopedia of Archaeal and Bacterial Type Strains, Phase II (KMG-II): from individual species to whole genera.</title>
        <authorList>
            <person name="Goeker M."/>
        </authorList>
    </citation>
    <scope>NUCLEOTIDE SEQUENCE [LARGE SCALE GENOMIC DNA]</scope>
    <source>
        <strain evidence="2 3">DSM 27267</strain>
    </source>
</reference>
<organism evidence="2 3">
    <name type="scientific">Prolixibacter denitrificans</name>
    <dbReference type="NCBI Taxonomy" id="1541063"/>
    <lineage>
        <taxon>Bacteria</taxon>
        <taxon>Pseudomonadati</taxon>
        <taxon>Bacteroidota</taxon>
        <taxon>Bacteroidia</taxon>
        <taxon>Marinilabiliales</taxon>
        <taxon>Prolixibacteraceae</taxon>
        <taxon>Prolixibacter</taxon>
    </lineage>
</organism>
<dbReference type="AlphaFoldDB" id="A0A2P8C6W1"/>
<dbReference type="SUPFAM" id="SSF69322">
    <property type="entry name" value="Tricorn protease domain 2"/>
    <property type="match status" value="1"/>
</dbReference>
<evidence type="ECO:0000313" key="3">
    <source>
        <dbReference type="Proteomes" id="UP000240621"/>
    </source>
</evidence>
<feature type="chain" id="PRO_5015166035" description="LVIVD repeat-containing protein" evidence="1">
    <location>
        <begin position="20"/>
        <end position="422"/>
    </location>
</feature>
<proteinExistence type="predicted"/>
<feature type="signal peptide" evidence="1">
    <location>
        <begin position="1"/>
        <end position="19"/>
    </location>
</feature>
<sequence>MKTLLSLLKVFTVMSIVLLFSKCTSDHGVPVDEPVKQTIPQSDASGYLTQVNEVIHFRPFDGQTKSVTVDPVQGLTLVHKANVSAPEADLPLSASCLYVKDDIAVIGYNVQGTEFGGAFQVIKFKEETEQVETVVSNLPVDVNDIMLKDNIVYMACSDPKTGAALYTYNLTTSEFTRAFILSKLLEGQTVASANGLVLSDSEAMLSAGNTNGGLFWVSEGTEGFSGLNYYGATSASSIAMSPDGNHLVLLVGGNEGDKASLVLTGTDGTFEKTITLSDEPVTHQNVATENMYSGKTKVRFITDNMVIATLGSQGAVVVNLTTDEVQSTPPSMLHAGNTNSFAFDDKFVYYGNGADGLYLARYDTENPSLMVYPVWVWDTQSSAPPGSVNDVASDGSKWIVVAKGLDGVHILKFVDDGCGCSF</sequence>